<dbReference type="Gene3D" id="1.10.10.10">
    <property type="entry name" value="Winged helix-like DNA-binding domain superfamily/Winged helix DNA-binding domain"/>
    <property type="match status" value="1"/>
</dbReference>
<dbReference type="Proteomes" id="UP000278222">
    <property type="component" value="Unassembled WGS sequence"/>
</dbReference>
<dbReference type="PANTHER" id="PTHR43133:SF62">
    <property type="entry name" value="RNA POLYMERASE SIGMA FACTOR SIGZ"/>
    <property type="match status" value="1"/>
</dbReference>
<dbReference type="OrthoDB" id="9784272at2"/>
<feature type="domain" description="RNA polymerase sigma factor 70 region 4 type 2" evidence="6">
    <location>
        <begin position="140"/>
        <end position="191"/>
    </location>
</feature>
<dbReference type="Gene3D" id="1.10.1740.10">
    <property type="match status" value="1"/>
</dbReference>
<dbReference type="RefSeq" id="WP_123690787.1">
    <property type="nucleotide sequence ID" value="NZ_AP019700.1"/>
</dbReference>
<proteinExistence type="inferred from homology"/>
<evidence type="ECO:0000256" key="1">
    <source>
        <dbReference type="ARBA" id="ARBA00010641"/>
    </source>
</evidence>
<keyword evidence="3" id="KW-0731">Sigma factor</keyword>
<dbReference type="InterPro" id="IPR036388">
    <property type="entry name" value="WH-like_DNA-bd_sf"/>
</dbReference>
<dbReference type="AlphaFoldDB" id="A0A3N1LK75"/>
<dbReference type="GO" id="GO:0016987">
    <property type="term" value="F:sigma factor activity"/>
    <property type="evidence" value="ECO:0007669"/>
    <property type="project" value="UniProtKB-KW"/>
</dbReference>
<comment type="caution">
    <text evidence="7">The sequence shown here is derived from an EMBL/GenBank/DDBJ whole genome shotgun (WGS) entry which is preliminary data.</text>
</comment>
<organism evidence="7 8">
    <name type="scientific">Stella humosa</name>
    <dbReference type="NCBI Taxonomy" id="94"/>
    <lineage>
        <taxon>Bacteria</taxon>
        <taxon>Pseudomonadati</taxon>
        <taxon>Pseudomonadota</taxon>
        <taxon>Alphaproteobacteria</taxon>
        <taxon>Rhodospirillales</taxon>
        <taxon>Stellaceae</taxon>
        <taxon>Stella</taxon>
    </lineage>
</organism>
<sequence length="198" mass="22265">MRDSGRDATTPRPPERTADGRELAALVRLVADNRDRQAFATLFDHLMPRVKSYAMRLGADGTTAEEVAQEVMLLVWRKADSFDASRATVATWVFTIARNKRIDLLRREKRPLVDLEDPVLVPDQPPPADEAIAQVDAEDRLRVAIRSLPKEQADLLAMAFFEDRSHSAIAAATSLPLGTVKSRIRLALERLRRTIRDE</sequence>
<keyword evidence="8" id="KW-1185">Reference proteome</keyword>
<dbReference type="EMBL" id="RJKX01000014">
    <property type="protein sequence ID" value="ROP91139.1"/>
    <property type="molecule type" value="Genomic_DNA"/>
</dbReference>
<dbReference type="Pfam" id="PF04542">
    <property type="entry name" value="Sigma70_r2"/>
    <property type="match status" value="1"/>
</dbReference>
<keyword evidence="2" id="KW-0805">Transcription regulation</keyword>
<comment type="similarity">
    <text evidence="1">Belongs to the sigma-70 factor family. ECF subfamily.</text>
</comment>
<dbReference type="InterPro" id="IPR014284">
    <property type="entry name" value="RNA_pol_sigma-70_dom"/>
</dbReference>
<dbReference type="PANTHER" id="PTHR43133">
    <property type="entry name" value="RNA POLYMERASE ECF-TYPE SIGMA FACTO"/>
    <property type="match status" value="1"/>
</dbReference>
<name>A0A3N1LK75_9PROT</name>
<dbReference type="SUPFAM" id="SSF88659">
    <property type="entry name" value="Sigma3 and sigma4 domains of RNA polymerase sigma factors"/>
    <property type="match status" value="1"/>
</dbReference>
<evidence type="ECO:0000313" key="7">
    <source>
        <dbReference type="EMBL" id="ROP91139.1"/>
    </source>
</evidence>
<evidence type="ECO:0000259" key="6">
    <source>
        <dbReference type="Pfam" id="PF08281"/>
    </source>
</evidence>
<evidence type="ECO:0000256" key="4">
    <source>
        <dbReference type="ARBA" id="ARBA00023163"/>
    </source>
</evidence>
<evidence type="ECO:0000313" key="8">
    <source>
        <dbReference type="Proteomes" id="UP000278222"/>
    </source>
</evidence>
<dbReference type="InterPro" id="IPR007627">
    <property type="entry name" value="RNA_pol_sigma70_r2"/>
</dbReference>
<evidence type="ECO:0000256" key="3">
    <source>
        <dbReference type="ARBA" id="ARBA00023082"/>
    </source>
</evidence>
<reference evidence="7 8" key="1">
    <citation type="submission" date="2018-11" db="EMBL/GenBank/DDBJ databases">
        <title>Genomic Encyclopedia of Type Strains, Phase IV (KMG-IV): sequencing the most valuable type-strain genomes for metagenomic binning, comparative biology and taxonomic classification.</title>
        <authorList>
            <person name="Goeker M."/>
        </authorList>
    </citation>
    <scope>NUCLEOTIDE SEQUENCE [LARGE SCALE GENOMIC DNA]</scope>
    <source>
        <strain evidence="7 8">DSM 5900</strain>
    </source>
</reference>
<dbReference type="InterPro" id="IPR013324">
    <property type="entry name" value="RNA_pol_sigma_r3/r4-like"/>
</dbReference>
<dbReference type="SUPFAM" id="SSF88946">
    <property type="entry name" value="Sigma2 domain of RNA polymerase sigma factors"/>
    <property type="match status" value="1"/>
</dbReference>
<accession>A0A3N1LK75</accession>
<feature type="domain" description="RNA polymerase sigma-70 region 2" evidence="5">
    <location>
        <begin position="42"/>
        <end position="110"/>
    </location>
</feature>
<dbReference type="GO" id="GO:0006352">
    <property type="term" value="P:DNA-templated transcription initiation"/>
    <property type="evidence" value="ECO:0007669"/>
    <property type="project" value="InterPro"/>
</dbReference>
<dbReference type="GO" id="GO:0003677">
    <property type="term" value="F:DNA binding"/>
    <property type="evidence" value="ECO:0007669"/>
    <property type="project" value="InterPro"/>
</dbReference>
<evidence type="ECO:0000256" key="2">
    <source>
        <dbReference type="ARBA" id="ARBA00023015"/>
    </source>
</evidence>
<dbReference type="NCBIfam" id="TIGR02937">
    <property type="entry name" value="sigma70-ECF"/>
    <property type="match status" value="1"/>
</dbReference>
<protein>
    <submittedName>
        <fullName evidence="7">RNA polymerase sigma-70 factor (ECF subfamily)</fullName>
    </submittedName>
</protein>
<dbReference type="InterPro" id="IPR013325">
    <property type="entry name" value="RNA_pol_sigma_r2"/>
</dbReference>
<dbReference type="Pfam" id="PF08281">
    <property type="entry name" value="Sigma70_r4_2"/>
    <property type="match status" value="1"/>
</dbReference>
<gene>
    <name evidence="7" type="ORF">EDC65_3002</name>
</gene>
<dbReference type="InterPro" id="IPR013249">
    <property type="entry name" value="RNA_pol_sigma70_r4_t2"/>
</dbReference>
<dbReference type="InterPro" id="IPR039425">
    <property type="entry name" value="RNA_pol_sigma-70-like"/>
</dbReference>
<keyword evidence="4" id="KW-0804">Transcription</keyword>
<evidence type="ECO:0000259" key="5">
    <source>
        <dbReference type="Pfam" id="PF04542"/>
    </source>
</evidence>